<feature type="active site" description="Proton acceptor; specific for L-alanine" evidence="7">
    <location>
        <position position="251"/>
    </location>
</feature>
<dbReference type="EC" id="5.1.1.1" evidence="4 7"/>
<evidence type="ECO:0000256" key="2">
    <source>
        <dbReference type="ARBA" id="ARBA00001933"/>
    </source>
</evidence>
<evidence type="ECO:0000256" key="6">
    <source>
        <dbReference type="ARBA" id="ARBA00023235"/>
    </source>
</evidence>
<organism evidence="11 12">
    <name type="scientific">Muricoccus pecuniae</name>
    <dbReference type="NCBI Taxonomy" id="693023"/>
    <lineage>
        <taxon>Bacteria</taxon>
        <taxon>Pseudomonadati</taxon>
        <taxon>Pseudomonadota</taxon>
        <taxon>Alphaproteobacteria</taxon>
        <taxon>Acetobacterales</taxon>
        <taxon>Roseomonadaceae</taxon>
        <taxon>Muricoccus</taxon>
    </lineage>
</organism>
<evidence type="ECO:0000256" key="9">
    <source>
        <dbReference type="PIRSR" id="PIRSR600821-52"/>
    </source>
</evidence>
<dbReference type="CDD" id="cd00430">
    <property type="entry name" value="PLPDE_III_AR"/>
    <property type="match status" value="1"/>
</dbReference>
<comment type="similarity">
    <text evidence="3 7">Belongs to the alanine racemase family.</text>
</comment>
<comment type="catalytic activity">
    <reaction evidence="1 7">
        <text>L-alanine = D-alanine</text>
        <dbReference type="Rhea" id="RHEA:20249"/>
        <dbReference type="ChEBI" id="CHEBI:57416"/>
        <dbReference type="ChEBI" id="CHEBI:57972"/>
        <dbReference type="EC" id="5.1.1.1"/>
    </reaction>
</comment>
<dbReference type="SMART" id="SM01005">
    <property type="entry name" value="Ala_racemase_C"/>
    <property type="match status" value="1"/>
</dbReference>
<dbReference type="InterPro" id="IPR000821">
    <property type="entry name" value="Ala_racemase"/>
</dbReference>
<evidence type="ECO:0000256" key="5">
    <source>
        <dbReference type="ARBA" id="ARBA00022898"/>
    </source>
</evidence>
<dbReference type="PANTHER" id="PTHR30511:SF0">
    <property type="entry name" value="ALANINE RACEMASE, CATABOLIC-RELATED"/>
    <property type="match status" value="1"/>
</dbReference>
<comment type="pathway">
    <text evidence="7">Amino-acid biosynthesis; D-alanine biosynthesis; D-alanine from L-alanine: step 1/1.</text>
</comment>
<dbReference type="GO" id="GO:0005829">
    <property type="term" value="C:cytosol"/>
    <property type="evidence" value="ECO:0007669"/>
    <property type="project" value="TreeGrafter"/>
</dbReference>
<evidence type="ECO:0000256" key="1">
    <source>
        <dbReference type="ARBA" id="ARBA00000316"/>
    </source>
</evidence>
<dbReference type="Gene3D" id="3.20.20.10">
    <property type="entry name" value="Alanine racemase"/>
    <property type="match status" value="1"/>
</dbReference>
<dbReference type="InterPro" id="IPR001608">
    <property type="entry name" value="Ala_racemase_N"/>
</dbReference>
<dbReference type="InterPro" id="IPR020622">
    <property type="entry name" value="Ala_racemase_pyridoxalP-BS"/>
</dbReference>
<dbReference type="EMBL" id="JACIJD010000001">
    <property type="protein sequence ID" value="MBB5692219.1"/>
    <property type="molecule type" value="Genomic_DNA"/>
</dbReference>
<feature type="modified residue" description="N6-(pyridoxal phosphate)lysine" evidence="7 8">
    <location>
        <position position="39"/>
    </location>
</feature>
<comment type="cofactor">
    <cofactor evidence="2 7 8">
        <name>pyridoxal 5'-phosphate</name>
        <dbReference type="ChEBI" id="CHEBI:597326"/>
    </cofactor>
</comment>
<protein>
    <recommendedName>
        <fullName evidence="4 7">Alanine racemase</fullName>
        <ecNumber evidence="4 7">5.1.1.1</ecNumber>
    </recommendedName>
</protein>
<name>A0A840Y054_9PROT</name>
<dbReference type="Gene3D" id="2.40.37.10">
    <property type="entry name" value="Lyase, Ornithine Decarboxylase, Chain A, domain 1"/>
    <property type="match status" value="1"/>
</dbReference>
<dbReference type="PROSITE" id="PS00395">
    <property type="entry name" value="ALANINE_RACEMASE"/>
    <property type="match status" value="1"/>
</dbReference>
<dbReference type="GO" id="GO:0030632">
    <property type="term" value="P:D-alanine biosynthetic process"/>
    <property type="evidence" value="ECO:0007669"/>
    <property type="project" value="UniProtKB-UniRule"/>
</dbReference>
<feature type="active site" description="Proton acceptor; specific for D-alanine" evidence="7">
    <location>
        <position position="39"/>
    </location>
</feature>
<proteinExistence type="inferred from homology"/>
<dbReference type="InterPro" id="IPR029066">
    <property type="entry name" value="PLP-binding_barrel"/>
</dbReference>
<dbReference type="GO" id="GO:0030170">
    <property type="term" value="F:pyridoxal phosphate binding"/>
    <property type="evidence" value="ECO:0007669"/>
    <property type="project" value="UniProtKB-UniRule"/>
</dbReference>
<feature type="binding site" evidence="7 9">
    <location>
        <position position="299"/>
    </location>
    <ligand>
        <name>substrate</name>
    </ligand>
</feature>
<dbReference type="HAMAP" id="MF_01201">
    <property type="entry name" value="Ala_racemase"/>
    <property type="match status" value="1"/>
</dbReference>
<sequence>MPDGSGLLTVDLGAIAENWKSLRDRHTGMGGGETGAAVKADAYGLGAARVVPALAAAGCRHFFVAHLAEGMAIRPLLGQGQMIAVLNGFRPGEDEDAALTPVLNTPGDIGAWSGTGRDALLHIDTGMARLGLTPAETEALAGDPSPLRGLNLRYLMTHLAAADAPGHPLSAEQAARFAAARARLPAAPSSFANSSGLFLGPDFASDLARPGCAIYGLNPAPGAPNPMRPVIRLAAPVLQVREIPAGTPVGYGATWVAERPSRIATVAAGYADGYLRALSGRATGRHNGQDLPLVGRVSMDLTTFDVTDHPGIAPGAMIELIGPGLSADGLAARAGTIGYEVLTSLGARYRRDYKQAA</sequence>
<gene>
    <name evidence="11" type="ORF">FHS87_000230</name>
</gene>
<dbReference type="InterPro" id="IPR009006">
    <property type="entry name" value="Ala_racemase/Decarboxylase_C"/>
</dbReference>
<dbReference type="AlphaFoldDB" id="A0A840Y054"/>
<evidence type="ECO:0000256" key="8">
    <source>
        <dbReference type="PIRSR" id="PIRSR600821-50"/>
    </source>
</evidence>
<dbReference type="PANTHER" id="PTHR30511">
    <property type="entry name" value="ALANINE RACEMASE"/>
    <property type="match status" value="1"/>
</dbReference>
<evidence type="ECO:0000313" key="12">
    <source>
        <dbReference type="Proteomes" id="UP000580654"/>
    </source>
</evidence>
<dbReference type="Pfam" id="PF00842">
    <property type="entry name" value="Ala_racemase_C"/>
    <property type="match status" value="1"/>
</dbReference>
<evidence type="ECO:0000256" key="7">
    <source>
        <dbReference type="HAMAP-Rule" id="MF_01201"/>
    </source>
</evidence>
<dbReference type="SUPFAM" id="SSF51419">
    <property type="entry name" value="PLP-binding barrel"/>
    <property type="match status" value="1"/>
</dbReference>
<evidence type="ECO:0000256" key="3">
    <source>
        <dbReference type="ARBA" id="ARBA00007880"/>
    </source>
</evidence>
<evidence type="ECO:0000259" key="10">
    <source>
        <dbReference type="SMART" id="SM01005"/>
    </source>
</evidence>
<evidence type="ECO:0000256" key="4">
    <source>
        <dbReference type="ARBA" id="ARBA00013089"/>
    </source>
</evidence>
<keyword evidence="6 7" id="KW-0413">Isomerase</keyword>
<keyword evidence="5 7" id="KW-0663">Pyridoxal phosphate</keyword>
<accession>A0A840Y054</accession>
<comment type="caution">
    <text evidence="11">The sequence shown here is derived from an EMBL/GenBank/DDBJ whole genome shotgun (WGS) entry which is preliminary data.</text>
</comment>
<feature type="domain" description="Alanine racemase C-terminal" evidence="10">
    <location>
        <begin position="230"/>
        <end position="354"/>
    </location>
</feature>
<dbReference type="NCBIfam" id="TIGR00492">
    <property type="entry name" value="alr"/>
    <property type="match status" value="1"/>
</dbReference>
<evidence type="ECO:0000313" key="11">
    <source>
        <dbReference type="EMBL" id="MBB5692219.1"/>
    </source>
</evidence>
<dbReference type="UniPathway" id="UPA00042">
    <property type="reaction ID" value="UER00497"/>
</dbReference>
<feature type="binding site" evidence="7 9">
    <location>
        <position position="129"/>
    </location>
    <ligand>
        <name>substrate</name>
    </ligand>
</feature>
<dbReference type="PRINTS" id="PR00992">
    <property type="entry name" value="ALARACEMASE"/>
</dbReference>
<comment type="function">
    <text evidence="7">Catalyzes the interconversion of L-alanine and D-alanine. May also act on other amino acids.</text>
</comment>
<reference evidence="11 12" key="1">
    <citation type="submission" date="2020-08" db="EMBL/GenBank/DDBJ databases">
        <title>Genomic Encyclopedia of Type Strains, Phase IV (KMG-IV): sequencing the most valuable type-strain genomes for metagenomic binning, comparative biology and taxonomic classification.</title>
        <authorList>
            <person name="Goeker M."/>
        </authorList>
    </citation>
    <scope>NUCLEOTIDE SEQUENCE [LARGE SCALE GENOMIC DNA]</scope>
    <source>
        <strain evidence="11 12">DSM 25622</strain>
    </source>
</reference>
<dbReference type="SUPFAM" id="SSF50621">
    <property type="entry name" value="Alanine racemase C-terminal domain-like"/>
    <property type="match status" value="1"/>
</dbReference>
<dbReference type="GO" id="GO:0008784">
    <property type="term" value="F:alanine racemase activity"/>
    <property type="evidence" value="ECO:0007669"/>
    <property type="project" value="UniProtKB-UniRule"/>
</dbReference>
<dbReference type="Pfam" id="PF01168">
    <property type="entry name" value="Ala_racemase_N"/>
    <property type="match status" value="1"/>
</dbReference>
<dbReference type="InterPro" id="IPR011079">
    <property type="entry name" value="Ala_racemase_C"/>
</dbReference>
<keyword evidence="12" id="KW-1185">Reference proteome</keyword>
<dbReference type="RefSeq" id="WP_184512946.1">
    <property type="nucleotide sequence ID" value="NZ_JACIJD010000001.1"/>
</dbReference>
<dbReference type="Proteomes" id="UP000580654">
    <property type="component" value="Unassembled WGS sequence"/>
</dbReference>